<dbReference type="EnsemblMetazoa" id="XM_014398174.2">
    <property type="protein sequence ID" value="XP_014253660.1"/>
    <property type="gene ID" value="LOC106668954"/>
</dbReference>
<sequence>MLEYMDKDEKTNEVSEEAESDIGVETDILQYTSSSKLPYENNNNCPKITGSKPRSKSKEINKAGDYLIEINGNVLSVFGHGALKFIDRPWNPLKARDVTTVKFSSLDFNFISAVLNRVKHRFLNAEHFHFSDTNIYCLGQLNALADIQGLTSLTIEPKGNPVTKKNWRSYAIYRLSHWGLKTINNQQITPVELTSSDLEFRGLSNIVISCLPDNLLEPLLERLQLNQTITRPREWLDLAEPSIRTVVAKEALQWRKTKQEYSSWREKGRIHLQKIISSTLTTVLKLKQLNVEWSSILREIVRDTLVDYSHFDSYMKQCISQIKA</sequence>
<reference evidence="2" key="1">
    <citation type="submission" date="2022-01" db="UniProtKB">
        <authorList>
            <consortium name="EnsemblMetazoa"/>
        </authorList>
    </citation>
    <scope>IDENTIFICATION</scope>
</reference>
<dbReference type="KEGG" id="clec:106668954"/>
<dbReference type="GeneID" id="106668954"/>
<feature type="region of interest" description="Disordered" evidence="1">
    <location>
        <begin position="1"/>
        <end position="20"/>
    </location>
</feature>
<evidence type="ECO:0000256" key="1">
    <source>
        <dbReference type="SAM" id="MobiDB-lite"/>
    </source>
</evidence>
<name>A0A8I6RWE3_CIMLE</name>
<dbReference type="Proteomes" id="UP000494040">
    <property type="component" value="Unassembled WGS sequence"/>
</dbReference>
<evidence type="ECO:0000313" key="2">
    <source>
        <dbReference type="EnsemblMetazoa" id="XP_014253660.1"/>
    </source>
</evidence>
<dbReference type="InterPro" id="IPR032675">
    <property type="entry name" value="LRR_dom_sf"/>
</dbReference>
<keyword evidence="3" id="KW-1185">Reference proteome</keyword>
<evidence type="ECO:0008006" key="4">
    <source>
        <dbReference type="Google" id="ProtNLM"/>
    </source>
</evidence>
<organism evidence="2 3">
    <name type="scientific">Cimex lectularius</name>
    <name type="common">Bed bug</name>
    <name type="synonym">Acanthia lectularia</name>
    <dbReference type="NCBI Taxonomy" id="79782"/>
    <lineage>
        <taxon>Eukaryota</taxon>
        <taxon>Metazoa</taxon>
        <taxon>Ecdysozoa</taxon>
        <taxon>Arthropoda</taxon>
        <taxon>Hexapoda</taxon>
        <taxon>Insecta</taxon>
        <taxon>Pterygota</taxon>
        <taxon>Neoptera</taxon>
        <taxon>Paraneoptera</taxon>
        <taxon>Hemiptera</taxon>
        <taxon>Heteroptera</taxon>
        <taxon>Panheteroptera</taxon>
        <taxon>Cimicomorpha</taxon>
        <taxon>Cimicidae</taxon>
        <taxon>Cimex</taxon>
    </lineage>
</organism>
<dbReference type="RefSeq" id="XP_014253660.1">
    <property type="nucleotide sequence ID" value="XM_014398174.2"/>
</dbReference>
<feature type="compositionally biased region" description="Basic and acidic residues" evidence="1">
    <location>
        <begin position="1"/>
        <end position="13"/>
    </location>
</feature>
<evidence type="ECO:0000313" key="3">
    <source>
        <dbReference type="Proteomes" id="UP000494040"/>
    </source>
</evidence>
<protein>
    <recommendedName>
        <fullName evidence="4">Leucine-rich repeat-containing protein 49</fullName>
    </recommendedName>
</protein>
<dbReference type="OrthoDB" id="1939344at2759"/>
<dbReference type="AlphaFoldDB" id="A0A8I6RWE3"/>
<proteinExistence type="predicted"/>
<accession>A0A8I6RWE3</accession>
<dbReference type="OMA" id="DNENEPC"/>
<dbReference type="Gene3D" id="3.80.10.10">
    <property type="entry name" value="Ribonuclease Inhibitor"/>
    <property type="match status" value="1"/>
</dbReference>